<dbReference type="EMBL" id="KN747987">
    <property type="protein sequence ID" value="KIH51000.1"/>
    <property type="molecule type" value="Genomic_DNA"/>
</dbReference>
<protein>
    <submittedName>
        <fullName evidence="1">Uncharacterized protein</fullName>
    </submittedName>
</protein>
<name>A0A0C2FR16_9BILA</name>
<proteinExistence type="predicted"/>
<evidence type="ECO:0000313" key="1">
    <source>
        <dbReference type="EMBL" id="KIH51000.1"/>
    </source>
</evidence>
<accession>A0A0C2FR16</accession>
<feature type="non-terminal residue" evidence="1">
    <location>
        <position position="74"/>
    </location>
</feature>
<keyword evidence="2" id="KW-1185">Reference proteome</keyword>
<gene>
    <name evidence="1" type="ORF">ANCDUO_18917</name>
</gene>
<sequence>MCILPHLRIALAIGKIFGQDGFFKNKLYEGMKCILLGLQTIIKKSRWVSIHDGRPVSPYTETVTYEPAFPDRYS</sequence>
<dbReference type="AlphaFoldDB" id="A0A0C2FR16"/>
<organism evidence="1 2">
    <name type="scientific">Ancylostoma duodenale</name>
    <dbReference type="NCBI Taxonomy" id="51022"/>
    <lineage>
        <taxon>Eukaryota</taxon>
        <taxon>Metazoa</taxon>
        <taxon>Ecdysozoa</taxon>
        <taxon>Nematoda</taxon>
        <taxon>Chromadorea</taxon>
        <taxon>Rhabditida</taxon>
        <taxon>Rhabditina</taxon>
        <taxon>Rhabditomorpha</taxon>
        <taxon>Strongyloidea</taxon>
        <taxon>Ancylostomatidae</taxon>
        <taxon>Ancylostomatinae</taxon>
        <taxon>Ancylostoma</taxon>
    </lineage>
</organism>
<dbReference type="Proteomes" id="UP000054047">
    <property type="component" value="Unassembled WGS sequence"/>
</dbReference>
<dbReference type="OrthoDB" id="5833144at2759"/>
<evidence type="ECO:0000313" key="2">
    <source>
        <dbReference type="Proteomes" id="UP000054047"/>
    </source>
</evidence>
<reference evidence="1 2" key="1">
    <citation type="submission" date="2013-12" db="EMBL/GenBank/DDBJ databases">
        <title>Draft genome of the parsitic nematode Ancylostoma duodenale.</title>
        <authorList>
            <person name="Mitreva M."/>
        </authorList>
    </citation>
    <scope>NUCLEOTIDE SEQUENCE [LARGE SCALE GENOMIC DNA]</scope>
    <source>
        <strain evidence="1 2">Zhejiang</strain>
    </source>
</reference>